<dbReference type="InterPro" id="IPR019428">
    <property type="entry name" value="7TM_GPCR_serpentine_rcpt_Str"/>
</dbReference>
<dbReference type="EMBL" id="CAJFCV020000006">
    <property type="protein sequence ID" value="CAG9129112.1"/>
    <property type="molecule type" value="Genomic_DNA"/>
</dbReference>
<dbReference type="Proteomes" id="UP000095284">
    <property type="component" value="Unplaced"/>
</dbReference>
<feature type="transmembrane region" description="Helical" evidence="1">
    <location>
        <begin position="74"/>
        <end position="91"/>
    </location>
</feature>
<feature type="transmembrane region" description="Helical" evidence="1">
    <location>
        <begin position="139"/>
        <end position="160"/>
    </location>
</feature>
<evidence type="ECO:0000256" key="1">
    <source>
        <dbReference type="SAM" id="Phobius"/>
    </source>
</evidence>
<evidence type="ECO:0000313" key="3">
    <source>
        <dbReference type="Proteomes" id="UP000095284"/>
    </source>
</evidence>
<name>A0A1I7RJW4_BURXY</name>
<proteinExistence type="predicted"/>
<dbReference type="eggNOG" id="ENOG502SX90">
    <property type="taxonomic scope" value="Eukaryota"/>
</dbReference>
<reference evidence="5" key="1">
    <citation type="submission" date="2016-11" db="UniProtKB">
        <authorList>
            <consortium name="WormBaseParasite"/>
        </authorList>
    </citation>
    <scope>IDENTIFICATION</scope>
</reference>
<dbReference type="WBParaSite" id="BXY_0099600.1">
    <property type="protein sequence ID" value="BXY_0099600.1"/>
    <property type="gene ID" value="BXY_0099600"/>
</dbReference>
<feature type="transmembrane region" description="Helical" evidence="1">
    <location>
        <begin position="198"/>
        <end position="221"/>
    </location>
</feature>
<evidence type="ECO:0000313" key="5">
    <source>
        <dbReference type="WBParaSite" id="BXY_0099600.1"/>
    </source>
</evidence>
<evidence type="ECO:0000313" key="2">
    <source>
        <dbReference type="EMBL" id="CAD5233749.1"/>
    </source>
</evidence>
<dbReference type="PANTHER" id="PTHR22943">
    <property type="entry name" value="7-TRANSMEMBRANE DOMAIN RECEPTOR C.ELEGANS"/>
    <property type="match status" value="1"/>
</dbReference>
<feature type="transmembrane region" description="Helical" evidence="1">
    <location>
        <begin position="39"/>
        <end position="62"/>
    </location>
</feature>
<accession>A0A1I7RJW4</accession>
<feature type="transmembrane region" description="Helical" evidence="1">
    <location>
        <begin position="277"/>
        <end position="303"/>
    </location>
</feature>
<keyword evidence="1" id="KW-0472">Membrane</keyword>
<organism evidence="3 5">
    <name type="scientific">Bursaphelenchus xylophilus</name>
    <name type="common">Pinewood nematode worm</name>
    <name type="synonym">Aphelenchoides xylophilus</name>
    <dbReference type="NCBI Taxonomy" id="6326"/>
    <lineage>
        <taxon>Eukaryota</taxon>
        <taxon>Metazoa</taxon>
        <taxon>Ecdysozoa</taxon>
        <taxon>Nematoda</taxon>
        <taxon>Chromadorea</taxon>
        <taxon>Rhabditida</taxon>
        <taxon>Tylenchina</taxon>
        <taxon>Tylenchomorpha</taxon>
        <taxon>Aphelenchoidea</taxon>
        <taxon>Aphelenchoididae</taxon>
        <taxon>Bursaphelenchus</taxon>
    </lineage>
</organism>
<gene>
    <name evidence="2" type="ORF">BXYJ_LOCUS13840</name>
</gene>
<feature type="transmembrane region" description="Helical" evidence="1">
    <location>
        <begin position="242"/>
        <end position="271"/>
    </location>
</feature>
<keyword evidence="1" id="KW-1133">Transmembrane helix</keyword>
<dbReference type="EMBL" id="CAJFDI010000006">
    <property type="protein sequence ID" value="CAD5233749.1"/>
    <property type="molecule type" value="Genomic_DNA"/>
</dbReference>
<evidence type="ECO:0000313" key="4">
    <source>
        <dbReference type="Proteomes" id="UP000659654"/>
    </source>
</evidence>
<protein>
    <submittedName>
        <fullName evidence="2">(pine wood nematode) hypothetical protein</fullName>
    </submittedName>
</protein>
<dbReference type="Pfam" id="PF10326">
    <property type="entry name" value="7TM_GPCR_Str"/>
    <property type="match status" value="1"/>
</dbReference>
<dbReference type="InterPro" id="IPR019421">
    <property type="entry name" value="7TM_GPCR_serpentine_rcpt_Srd"/>
</dbReference>
<dbReference type="AlphaFoldDB" id="A0A1I7RJW4"/>
<sequence length="327" mass="36982">MALAVHNAPCLENPYAWDIIDGNVTPFSKPYDELGSLSTFLLVNYSITSVVGGILSLLMLYLVLFKTSGALKGYQNMLLICCITDLIYWAVDNFMWMKLKEKDGVFIVKMEGLAGNLSRPYRVLMSHFINNFLTASQTLGLCCIALVVTIPTLFFTYASFNSSPNVRPGFNYGQLWYQEFPMPQLLFGDVRSIYQKGFFFWGGGIIAVSYILTISIGRRTLQRTRRMDFSYSEKTKRLQNQLTNFMFVQATIPLFISVVPILLIVIPAFFYVDTGMMCFYCVIAISWIPLLNPIITITVIVPFRRIVCGAFRKQVAVNTSSNRSTTA</sequence>
<keyword evidence="4" id="KW-1185">Reference proteome</keyword>
<dbReference type="Proteomes" id="UP000659654">
    <property type="component" value="Unassembled WGS sequence"/>
</dbReference>
<dbReference type="PANTHER" id="PTHR22943:SF248">
    <property type="entry name" value="SEVEN TM RECEPTOR"/>
    <property type="match status" value="1"/>
</dbReference>
<reference evidence="2" key="2">
    <citation type="submission" date="2020-09" db="EMBL/GenBank/DDBJ databases">
        <authorList>
            <person name="Kikuchi T."/>
        </authorList>
    </citation>
    <scope>NUCLEOTIDE SEQUENCE</scope>
    <source>
        <strain evidence="2">Ka4C1</strain>
    </source>
</reference>
<dbReference type="Proteomes" id="UP000582659">
    <property type="component" value="Unassembled WGS sequence"/>
</dbReference>
<keyword evidence="1" id="KW-0812">Transmembrane</keyword>
<dbReference type="Pfam" id="PF10317">
    <property type="entry name" value="7TM_GPCR_Srd"/>
    <property type="match status" value="1"/>
</dbReference>